<keyword evidence="8" id="KW-1185">Reference proteome</keyword>
<dbReference type="PANTHER" id="PTHR15071:SF0">
    <property type="entry name" value="MANNOSE 6-PHOSPHATE RECEPTOR-LIKE PROTEIN 1"/>
    <property type="match status" value="1"/>
</dbReference>
<evidence type="ECO:0000256" key="3">
    <source>
        <dbReference type="ARBA" id="ARBA00022729"/>
    </source>
</evidence>
<evidence type="ECO:0000256" key="4">
    <source>
        <dbReference type="ARBA" id="ARBA00022989"/>
    </source>
</evidence>
<evidence type="ECO:0000256" key="2">
    <source>
        <dbReference type="ARBA" id="ARBA00022692"/>
    </source>
</evidence>
<sequence>MPQISSASISQIPRDFSISTRFIANCSDFDRSCRLPDSEKKMRIGGAQFLVLVFVAAILHRVAAASSLCELNVEKNNMVYYYSLDAPVRDFPHGILSEDGYYKVAANGTVVWFQVGSISRLNYYIFMYIIFTVDLEQLCDTMIFNHDPPMCVGCKDCGGQSHCGMGCSALVSSKIEGYPVCTSLGHPSSTLIDVLDKKSPEKGIIVKMTNSGPKRNCSLSVSVICNSKGVQGPQMLEIVGVCDYNTELKHPLGCPRTISSNGNGMGWFGTFIIIILCLFGSYLLAGAVYRYFFLHVRGIDVIPNLELWASLPHRIQDLHKYTGARILQSISELNHSLSLLRSLTFESTRALRLRVIYARLYFCERSTNCLCKR</sequence>
<evidence type="ECO:0000256" key="1">
    <source>
        <dbReference type="ARBA" id="ARBA00004167"/>
    </source>
</evidence>
<protein>
    <recommendedName>
        <fullName evidence="9">Autophagy-related protein 27</fullName>
    </recommendedName>
</protein>
<accession>A0A8X8WHK6</accession>
<dbReference type="InterPro" id="IPR018939">
    <property type="entry name" value="Autophagy-rel_prot_27"/>
</dbReference>
<proteinExistence type="predicted"/>
<dbReference type="GO" id="GO:0000139">
    <property type="term" value="C:Golgi membrane"/>
    <property type="evidence" value="ECO:0007669"/>
    <property type="project" value="UniProtKB-SubCell"/>
</dbReference>
<organism evidence="7">
    <name type="scientific">Salvia splendens</name>
    <name type="common">Scarlet sage</name>
    <dbReference type="NCBI Taxonomy" id="180675"/>
    <lineage>
        <taxon>Eukaryota</taxon>
        <taxon>Viridiplantae</taxon>
        <taxon>Streptophyta</taxon>
        <taxon>Embryophyta</taxon>
        <taxon>Tracheophyta</taxon>
        <taxon>Spermatophyta</taxon>
        <taxon>Magnoliopsida</taxon>
        <taxon>eudicotyledons</taxon>
        <taxon>Gunneridae</taxon>
        <taxon>Pentapetalae</taxon>
        <taxon>asterids</taxon>
        <taxon>lamiids</taxon>
        <taxon>Lamiales</taxon>
        <taxon>Lamiaceae</taxon>
        <taxon>Nepetoideae</taxon>
        <taxon>Mentheae</taxon>
        <taxon>Salviinae</taxon>
        <taxon>Salvia</taxon>
        <taxon>Salvia subgen. Calosphace</taxon>
        <taxon>core Calosphace</taxon>
    </lineage>
</organism>
<keyword evidence="4 6" id="KW-1133">Transmembrane helix</keyword>
<gene>
    <name evidence="7" type="ORF">SASPL_146060</name>
</gene>
<keyword evidence="2 6" id="KW-0812">Transmembrane</keyword>
<reference evidence="7" key="1">
    <citation type="submission" date="2018-01" db="EMBL/GenBank/DDBJ databases">
        <authorList>
            <person name="Mao J.F."/>
        </authorList>
    </citation>
    <scope>NUCLEOTIDE SEQUENCE</scope>
    <source>
        <strain evidence="7">Huo1</strain>
        <tissue evidence="7">Leaf</tissue>
    </source>
</reference>
<keyword evidence="5 6" id="KW-0472">Membrane</keyword>
<evidence type="ECO:0000313" key="8">
    <source>
        <dbReference type="Proteomes" id="UP000298416"/>
    </source>
</evidence>
<feature type="transmembrane region" description="Helical" evidence="6">
    <location>
        <begin position="265"/>
        <end position="289"/>
    </location>
</feature>
<dbReference type="PANTHER" id="PTHR15071">
    <property type="entry name" value="MANNOSE-6-PHOSPHATE RECEPTOR FAMILY MEMBER"/>
    <property type="match status" value="1"/>
</dbReference>
<keyword evidence="3" id="KW-0732">Signal</keyword>
<name>A0A8X8WHK6_SALSN</name>
<comment type="subcellular location">
    <subcellularLocation>
        <location evidence="1">Membrane</location>
        <topology evidence="1">Single-pass membrane protein</topology>
    </subcellularLocation>
</comment>
<evidence type="ECO:0000256" key="6">
    <source>
        <dbReference type="SAM" id="Phobius"/>
    </source>
</evidence>
<comment type="caution">
    <text evidence="7">The sequence shown here is derived from an EMBL/GenBank/DDBJ whole genome shotgun (WGS) entry which is preliminary data.</text>
</comment>
<evidence type="ECO:0008006" key="9">
    <source>
        <dbReference type="Google" id="ProtNLM"/>
    </source>
</evidence>
<dbReference type="EMBL" id="PNBA02000017">
    <property type="protein sequence ID" value="KAG6395415.1"/>
    <property type="molecule type" value="Genomic_DNA"/>
</dbReference>
<dbReference type="Pfam" id="PF09451">
    <property type="entry name" value="ATG27"/>
    <property type="match status" value="1"/>
</dbReference>
<evidence type="ECO:0000256" key="5">
    <source>
        <dbReference type="ARBA" id="ARBA00023136"/>
    </source>
</evidence>
<evidence type="ECO:0000313" key="7">
    <source>
        <dbReference type="EMBL" id="KAG6395415.1"/>
    </source>
</evidence>
<dbReference type="AlphaFoldDB" id="A0A8X8WHK6"/>
<reference evidence="7" key="2">
    <citation type="submission" date="2020-08" db="EMBL/GenBank/DDBJ databases">
        <title>Plant Genome Project.</title>
        <authorList>
            <person name="Zhang R.-G."/>
        </authorList>
    </citation>
    <scope>NUCLEOTIDE SEQUENCE</scope>
    <source>
        <strain evidence="7">Huo1</strain>
        <tissue evidence="7">Leaf</tissue>
    </source>
</reference>
<dbReference type="Proteomes" id="UP000298416">
    <property type="component" value="Unassembled WGS sequence"/>
</dbReference>